<evidence type="ECO:0008006" key="3">
    <source>
        <dbReference type="Google" id="ProtNLM"/>
    </source>
</evidence>
<dbReference type="AlphaFoldDB" id="A0A1W1CGB7"/>
<gene>
    <name evidence="2" type="ORF">MNB_SV-9-1689</name>
</gene>
<accession>A0A1W1CGB7</accession>
<keyword evidence="1" id="KW-0472">Membrane</keyword>
<protein>
    <recommendedName>
        <fullName evidence="3">LPS export ABC transporter periplasmic protein LptC</fullName>
    </recommendedName>
</protein>
<name>A0A1W1CGB7_9ZZZZ</name>
<evidence type="ECO:0000256" key="1">
    <source>
        <dbReference type="SAM" id="Phobius"/>
    </source>
</evidence>
<proteinExistence type="predicted"/>
<dbReference type="EMBL" id="FPHG01000068">
    <property type="protein sequence ID" value="SFV64826.1"/>
    <property type="molecule type" value="Genomic_DNA"/>
</dbReference>
<reference evidence="2" key="1">
    <citation type="submission" date="2016-10" db="EMBL/GenBank/DDBJ databases">
        <authorList>
            <person name="de Groot N.N."/>
        </authorList>
    </citation>
    <scope>NUCLEOTIDE SEQUENCE</scope>
</reference>
<feature type="transmembrane region" description="Helical" evidence="1">
    <location>
        <begin position="6"/>
        <end position="23"/>
    </location>
</feature>
<organism evidence="2">
    <name type="scientific">hydrothermal vent metagenome</name>
    <dbReference type="NCBI Taxonomy" id="652676"/>
    <lineage>
        <taxon>unclassified sequences</taxon>
        <taxon>metagenomes</taxon>
        <taxon>ecological metagenomes</taxon>
    </lineage>
</organism>
<keyword evidence="1" id="KW-0812">Transmembrane</keyword>
<sequence>MGIRAEWIAFIMILIMLGVSLLFDVKQRKAQNKTFHKEFEVYNSITVEVNKNIITSKLYSDYGVKESGVLTLKNLKYIGNSVKILKSSSGRFIKENIYLDNNVTVLQTNGYYYEAEHAIYNKLTEFLYVTSPFTAYINDSVVKGVGLVYDKKGKIAKANKINAVFNTTK</sequence>
<keyword evidence="1" id="KW-1133">Transmembrane helix</keyword>
<evidence type="ECO:0000313" key="2">
    <source>
        <dbReference type="EMBL" id="SFV64826.1"/>
    </source>
</evidence>